<feature type="compositionally biased region" description="Basic and acidic residues" evidence="1">
    <location>
        <begin position="117"/>
        <end position="134"/>
    </location>
</feature>
<sequence>MAEARNKTTATQGQGQVPDKTFQENSVSSVFSKRLRALRKKLRNVEEIEKKVREGKTINEQQEEAIRSKPLTLSVIEEVERLKKTVEEELQAKDKERERELRRAEREAERWRKRAEKHQQEKKEEKPAKKERASPGENSSAKVQEAIEKLLKVFYFGRLFDTSTGNNLAHYERAAYLGYDSLLDKEDAAAGGMTMMTQKHLDGLSAFAFYLSSRPMNQLLSHKQALEHCVALAKEYAEGGKRDRMEVPLSDGTLCNLEDMLERISKTGFYNIVPVLANASSAAEATAAVEEAAAPPPANGPQEALGGQPAQVNGAQQQQALAEMDSNLQHKGKPTAAQRTKGGHPKKGGYRKSSRKPGSSRNGPKVAV</sequence>
<dbReference type="OrthoDB" id="69150at2759"/>
<dbReference type="PANTHER" id="PTHR37736:SF1">
    <property type="entry name" value="GLYCINE-RICH PROTEIN"/>
    <property type="match status" value="1"/>
</dbReference>
<proteinExistence type="predicted"/>
<feature type="compositionally biased region" description="Basic residues" evidence="1">
    <location>
        <begin position="341"/>
        <end position="355"/>
    </location>
</feature>
<keyword evidence="3" id="KW-1185">Reference proteome</keyword>
<evidence type="ECO:0000313" key="3">
    <source>
        <dbReference type="Proteomes" id="UP000316726"/>
    </source>
</evidence>
<evidence type="ECO:0000256" key="1">
    <source>
        <dbReference type="SAM" id="MobiDB-lite"/>
    </source>
</evidence>
<protein>
    <submittedName>
        <fullName evidence="2">Uncharacterized protein</fullName>
    </submittedName>
</protein>
<gene>
    <name evidence="2" type="ORF">A3770_07p49710</name>
</gene>
<feature type="region of interest" description="Disordered" evidence="1">
    <location>
        <begin position="288"/>
        <end position="368"/>
    </location>
</feature>
<dbReference type="PANTHER" id="PTHR37736">
    <property type="entry name" value="GLYCINE-RICH PROTEIN"/>
    <property type="match status" value="1"/>
</dbReference>
<feature type="compositionally biased region" description="Low complexity" evidence="1">
    <location>
        <begin position="300"/>
        <end position="320"/>
    </location>
</feature>
<feature type="region of interest" description="Disordered" evidence="1">
    <location>
        <begin position="109"/>
        <end position="142"/>
    </location>
</feature>
<reference evidence="2 3" key="1">
    <citation type="submission" date="2018-07" db="EMBL/GenBank/DDBJ databases">
        <title>The complete nuclear genome of the prasinophyte Chloropicon primus (CCMP1205).</title>
        <authorList>
            <person name="Pombert J.-F."/>
            <person name="Otis C."/>
            <person name="Turmel M."/>
            <person name="Lemieux C."/>
        </authorList>
    </citation>
    <scope>NUCLEOTIDE SEQUENCE [LARGE SCALE GENOMIC DNA]</scope>
    <source>
        <strain evidence="2 3">CCMP1205</strain>
    </source>
</reference>
<dbReference type="Proteomes" id="UP000316726">
    <property type="component" value="Chromosome 7"/>
</dbReference>
<dbReference type="STRING" id="1764295.A0A5B8MPP1"/>
<evidence type="ECO:0000313" key="2">
    <source>
        <dbReference type="EMBL" id="QDZ22453.1"/>
    </source>
</evidence>
<accession>A0A5B8MPP1</accession>
<dbReference type="AlphaFoldDB" id="A0A5B8MPP1"/>
<dbReference type="EMBL" id="CP031040">
    <property type="protein sequence ID" value="QDZ22453.1"/>
    <property type="molecule type" value="Genomic_DNA"/>
</dbReference>
<feature type="region of interest" description="Disordered" evidence="1">
    <location>
        <begin position="1"/>
        <end position="28"/>
    </location>
</feature>
<organism evidence="2 3">
    <name type="scientific">Chloropicon primus</name>
    <dbReference type="NCBI Taxonomy" id="1764295"/>
    <lineage>
        <taxon>Eukaryota</taxon>
        <taxon>Viridiplantae</taxon>
        <taxon>Chlorophyta</taxon>
        <taxon>Chloropicophyceae</taxon>
        <taxon>Chloropicales</taxon>
        <taxon>Chloropicaceae</taxon>
        <taxon>Chloropicon</taxon>
    </lineage>
</organism>
<name>A0A5B8MPP1_9CHLO</name>